<evidence type="ECO:0000313" key="8">
    <source>
        <dbReference type="EMBL" id="MDX5931945.1"/>
    </source>
</evidence>
<organism evidence="8 9">
    <name type="scientific">Acidiphilium acidophilum</name>
    <name type="common">Thiobacillus acidophilus</name>
    <dbReference type="NCBI Taxonomy" id="76588"/>
    <lineage>
        <taxon>Bacteria</taxon>
        <taxon>Pseudomonadati</taxon>
        <taxon>Pseudomonadota</taxon>
        <taxon>Alphaproteobacteria</taxon>
        <taxon>Acetobacterales</taxon>
        <taxon>Acidocellaceae</taxon>
        <taxon>Acidiphilium</taxon>
    </lineage>
</organism>
<evidence type="ECO:0000256" key="4">
    <source>
        <dbReference type="ARBA" id="ARBA00022679"/>
    </source>
</evidence>
<evidence type="ECO:0000256" key="1">
    <source>
        <dbReference type="ARBA" id="ARBA00000085"/>
    </source>
</evidence>
<dbReference type="SUPFAM" id="SSF47384">
    <property type="entry name" value="Homodimeric domain of signal transducing histidine kinase"/>
    <property type="match status" value="1"/>
</dbReference>
<dbReference type="InterPro" id="IPR003661">
    <property type="entry name" value="HisK_dim/P_dom"/>
</dbReference>
<reference evidence="8 9" key="1">
    <citation type="submission" date="2023-11" db="EMBL/GenBank/DDBJ databases">
        <title>MicrobeMod: A computational toolkit for identifying prokaryotic methylation and restriction-modification with nanopore sequencing.</title>
        <authorList>
            <person name="Crits-Christoph A."/>
            <person name="Kang S.C."/>
            <person name="Lee H."/>
            <person name="Ostrov N."/>
        </authorList>
    </citation>
    <scope>NUCLEOTIDE SEQUENCE [LARGE SCALE GENOMIC DNA]</scope>
    <source>
        <strain evidence="8 9">DSMZ 700</strain>
    </source>
</reference>
<dbReference type="EC" id="2.7.13.3" evidence="2"/>
<protein>
    <recommendedName>
        <fullName evidence="2">histidine kinase</fullName>
        <ecNumber evidence="2">2.7.13.3</ecNumber>
    </recommendedName>
</protein>
<dbReference type="FunFam" id="3.30.565.10:FF:000006">
    <property type="entry name" value="Sensor histidine kinase WalK"/>
    <property type="match status" value="1"/>
</dbReference>
<evidence type="ECO:0000256" key="5">
    <source>
        <dbReference type="ARBA" id="ARBA00022777"/>
    </source>
</evidence>
<dbReference type="Pfam" id="PF02518">
    <property type="entry name" value="HATPase_c"/>
    <property type="match status" value="1"/>
</dbReference>
<evidence type="ECO:0000256" key="6">
    <source>
        <dbReference type="ARBA" id="ARBA00023012"/>
    </source>
</evidence>
<dbReference type="Gene3D" id="3.30.565.10">
    <property type="entry name" value="Histidine kinase-like ATPase, C-terminal domain"/>
    <property type="match status" value="1"/>
</dbReference>
<proteinExistence type="predicted"/>
<evidence type="ECO:0000313" key="9">
    <source>
        <dbReference type="Proteomes" id="UP001279553"/>
    </source>
</evidence>
<dbReference type="GO" id="GO:0000155">
    <property type="term" value="F:phosphorelay sensor kinase activity"/>
    <property type="evidence" value="ECO:0007669"/>
    <property type="project" value="InterPro"/>
</dbReference>
<dbReference type="InterPro" id="IPR050736">
    <property type="entry name" value="Sensor_HK_Regulatory"/>
</dbReference>
<dbReference type="InterPro" id="IPR004358">
    <property type="entry name" value="Sig_transdc_His_kin-like_C"/>
</dbReference>
<dbReference type="SMART" id="SM00387">
    <property type="entry name" value="HATPase_c"/>
    <property type="match status" value="1"/>
</dbReference>
<keyword evidence="9" id="KW-1185">Reference proteome</keyword>
<dbReference type="PANTHER" id="PTHR43711:SF31">
    <property type="entry name" value="HISTIDINE KINASE"/>
    <property type="match status" value="1"/>
</dbReference>
<gene>
    <name evidence="8" type="ORF">SIL87_14355</name>
</gene>
<dbReference type="Proteomes" id="UP001279553">
    <property type="component" value="Unassembled WGS sequence"/>
</dbReference>
<dbReference type="PANTHER" id="PTHR43711">
    <property type="entry name" value="TWO-COMPONENT HISTIDINE KINASE"/>
    <property type="match status" value="1"/>
</dbReference>
<evidence type="ECO:0000259" key="7">
    <source>
        <dbReference type="PROSITE" id="PS50109"/>
    </source>
</evidence>
<dbReference type="InterPro" id="IPR036097">
    <property type="entry name" value="HisK_dim/P_sf"/>
</dbReference>
<name>A0AAW9DSF0_ACIAO</name>
<keyword evidence="4" id="KW-0808">Transferase</keyword>
<dbReference type="SMART" id="SM00388">
    <property type="entry name" value="HisKA"/>
    <property type="match status" value="1"/>
</dbReference>
<sequence length="455" mass="49390">MTDGPNPSFEQLERELQYYRREYNEIGARLLRAQEEQSRVAREARRSRTVARLVRESYQIIDHDIPAETIGPLMLATIADTAVCDCAALLLVDPAAPERFLVQHAFGTTTPTLLTLPDPPDHLYTAGRTPPVAAAAPMIDLLGVPFILWAYDPATGRALLLGNRTESNIHRAFEAGDRELVEVSLAVYNDLLVRKRAEIALREAKQAAEDANAVRARFLATLSHEFRSPLEAVIGFSELLLQTGRQTPGPEQKDEFARQILDSGHRLLALVKDILDFSRFNNTVPYLRRDWLSLGVLLRNAVRSFAAEAASREIRIDVAVPEMPIEVSIDYERFRQILANLIGNALKFTPAGGVITVGGIASAGDGASITVSDTGIGIAPQDLPRTLEPFVQVYDPAGPRVSGAGLGLPIAKQLVEAHNATLTIRSAPGAGTSVIITLPASYVRCGGRQSEPAGG</sequence>
<keyword evidence="6" id="KW-0902">Two-component regulatory system</keyword>
<keyword evidence="3" id="KW-0597">Phosphoprotein</keyword>
<dbReference type="SUPFAM" id="SSF55874">
    <property type="entry name" value="ATPase domain of HSP90 chaperone/DNA topoisomerase II/histidine kinase"/>
    <property type="match status" value="1"/>
</dbReference>
<dbReference type="Pfam" id="PF00512">
    <property type="entry name" value="HisKA"/>
    <property type="match status" value="1"/>
</dbReference>
<evidence type="ECO:0000256" key="2">
    <source>
        <dbReference type="ARBA" id="ARBA00012438"/>
    </source>
</evidence>
<dbReference type="PROSITE" id="PS50109">
    <property type="entry name" value="HIS_KIN"/>
    <property type="match status" value="1"/>
</dbReference>
<evidence type="ECO:0000256" key="3">
    <source>
        <dbReference type="ARBA" id="ARBA00022553"/>
    </source>
</evidence>
<dbReference type="CDD" id="cd00082">
    <property type="entry name" value="HisKA"/>
    <property type="match status" value="1"/>
</dbReference>
<accession>A0AAW9DSF0</accession>
<comment type="catalytic activity">
    <reaction evidence="1">
        <text>ATP + protein L-histidine = ADP + protein N-phospho-L-histidine.</text>
        <dbReference type="EC" id="2.7.13.3"/>
    </reaction>
</comment>
<dbReference type="EMBL" id="JAWXYB010000018">
    <property type="protein sequence ID" value="MDX5931945.1"/>
    <property type="molecule type" value="Genomic_DNA"/>
</dbReference>
<comment type="caution">
    <text evidence="8">The sequence shown here is derived from an EMBL/GenBank/DDBJ whole genome shotgun (WGS) entry which is preliminary data.</text>
</comment>
<dbReference type="AlphaFoldDB" id="A0AAW9DSF0"/>
<keyword evidence="5 8" id="KW-0418">Kinase</keyword>
<dbReference type="InterPro" id="IPR003594">
    <property type="entry name" value="HATPase_dom"/>
</dbReference>
<dbReference type="RefSeq" id="WP_319614823.1">
    <property type="nucleotide sequence ID" value="NZ_JAWXYB010000018.1"/>
</dbReference>
<dbReference type="PRINTS" id="PR00344">
    <property type="entry name" value="BCTRLSENSOR"/>
</dbReference>
<dbReference type="InterPro" id="IPR036890">
    <property type="entry name" value="HATPase_C_sf"/>
</dbReference>
<feature type="domain" description="Histidine kinase" evidence="7">
    <location>
        <begin position="221"/>
        <end position="442"/>
    </location>
</feature>
<dbReference type="InterPro" id="IPR005467">
    <property type="entry name" value="His_kinase_dom"/>
</dbReference>
<dbReference type="Gene3D" id="1.10.287.130">
    <property type="match status" value="1"/>
</dbReference>